<dbReference type="Gene3D" id="1.10.10.2770">
    <property type="match status" value="1"/>
</dbReference>
<evidence type="ECO:0000256" key="6">
    <source>
        <dbReference type="ARBA" id="ARBA00023134"/>
    </source>
</evidence>
<dbReference type="InterPro" id="IPR015191">
    <property type="entry name" value="SelB_WHD4"/>
</dbReference>
<dbReference type="GO" id="GO:0003746">
    <property type="term" value="F:translation elongation factor activity"/>
    <property type="evidence" value="ECO:0007669"/>
    <property type="project" value="UniProtKB-KW"/>
</dbReference>
<evidence type="ECO:0000256" key="1">
    <source>
        <dbReference type="ARBA" id="ARBA00004496"/>
    </source>
</evidence>
<dbReference type="GO" id="GO:0001514">
    <property type="term" value="P:selenocysteine incorporation"/>
    <property type="evidence" value="ECO:0007669"/>
    <property type="project" value="InterPro"/>
</dbReference>
<dbReference type="InterPro" id="IPR000795">
    <property type="entry name" value="T_Tr_GTP-bd_dom"/>
</dbReference>
<dbReference type="InterPro" id="IPR004535">
    <property type="entry name" value="Transl_elong_SelB"/>
</dbReference>
<dbReference type="SUPFAM" id="SSF50465">
    <property type="entry name" value="EF-Tu/eEF-1alpha/eIF2-gamma C-terminal domain"/>
    <property type="match status" value="1"/>
</dbReference>
<reference evidence="10" key="1">
    <citation type="journal article" date="2020" name="mSystems">
        <title>Genome- and Community-Level Interaction Insights into Carbon Utilization and Element Cycling Functions of Hydrothermarchaeota in Hydrothermal Sediment.</title>
        <authorList>
            <person name="Zhou Z."/>
            <person name="Liu Y."/>
            <person name="Xu W."/>
            <person name="Pan J."/>
            <person name="Luo Z.H."/>
            <person name="Li M."/>
        </authorList>
    </citation>
    <scope>NUCLEOTIDE SEQUENCE [LARGE SCALE GENOMIC DNA]</scope>
    <source>
        <strain evidence="10">SpSt-349</strain>
    </source>
</reference>
<gene>
    <name evidence="10" type="primary">selB</name>
    <name evidence="10" type="ORF">ENQ87_07290</name>
</gene>
<protein>
    <recommendedName>
        <fullName evidence="2">Selenocysteine-specific elongation factor</fullName>
    </recommendedName>
    <alternativeName>
        <fullName evidence="8">SelB translation factor</fullName>
    </alternativeName>
</protein>
<dbReference type="InterPro" id="IPR050055">
    <property type="entry name" value="EF-Tu_GTPase"/>
</dbReference>
<dbReference type="GO" id="GO:0003924">
    <property type="term" value="F:GTPase activity"/>
    <property type="evidence" value="ECO:0007669"/>
    <property type="project" value="InterPro"/>
</dbReference>
<dbReference type="PROSITE" id="PS51722">
    <property type="entry name" value="G_TR_2"/>
    <property type="match status" value="1"/>
</dbReference>
<sequence length="642" mass="69658">MKHLILGTAGHIDHGKTSLVRALTGIDTDRLPEEKKRGITIELGFAHLELPGGVRFGIVDVPGHERFVRTMVAGVGGMDLVMLVIAADEGVMPQTREHLEICQLLGVKKGLVALTKSDLVDPEWLGLVAEEVREYLAGSFLGDAVIVPVSSRTGAGIDELKAELARLAAQAEERRSEGPFRLPVDRVFTVAGFGTVVTGTLLAGEVRVGDEAELLPSGREARVRGVQTHGRKGDSAGAGQRVAVNLQGVDHGEVARGDILVPRGVYRTTRAVDARLDLLPSAPKELRHRAALRLHSATYEVAAQVILLDRDALAPGESAFVQLRLKHPVLLLPGDPFVLRSSSPQVTVGGGRVLDPMPPRRRRRSDEALALLQALEGHAETDTVRLLAAGSLLSGIAFEEIAVRSGLSPRKTEGALAALLSAGEVVQVVREPRIFLSREAFSSLKAHLLGELEGYLRENPLREGIGKEELKTRLPRRSDPRFFTPLLTSLEKEGKVVAERELVKLPGRGGKPTADQAGLQGRIAEALQRGGAEPPTVKELCEQLRCGEKELLEHLNILAREGRAVKVKGDVFYAPSPLGEIREKLVARLREKGEITPPEFREITGLSRKFMIPLLEFFDQEKLTIRVGDKRVLRKGQPAGIS</sequence>
<dbReference type="PROSITE" id="PS00301">
    <property type="entry name" value="G_TR_1"/>
    <property type="match status" value="1"/>
</dbReference>
<dbReference type="Gene3D" id="1.10.10.10">
    <property type="entry name" value="Winged helix-like DNA-binding domain superfamily/Winged helix DNA-binding domain"/>
    <property type="match status" value="1"/>
</dbReference>
<dbReference type="GO" id="GO:0005829">
    <property type="term" value="C:cytosol"/>
    <property type="evidence" value="ECO:0007669"/>
    <property type="project" value="TreeGrafter"/>
</dbReference>
<evidence type="ECO:0000256" key="8">
    <source>
        <dbReference type="ARBA" id="ARBA00031615"/>
    </source>
</evidence>
<dbReference type="GO" id="GO:0003723">
    <property type="term" value="F:RNA binding"/>
    <property type="evidence" value="ECO:0007669"/>
    <property type="project" value="InterPro"/>
</dbReference>
<dbReference type="FunFam" id="3.40.50.300:FF:001064">
    <property type="entry name" value="Selenocysteine-specific translation elongation factor"/>
    <property type="match status" value="1"/>
</dbReference>
<name>A0A831U476_GEOME</name>
<feature type="domain" description="Tr-type G" evidence="9">
    <location>
        <begin position="1"/>
        <end position="172"/>
    </location>
</feature>
<dbReference type="GO" id="GO:0005525">
    <property type="term" value="F:GTP binding"/>
    <property type="evidence" value="ECO:0007669"/>
    <property type="project" value="UniProtKB-KW"/>
</dbReference>
<dbReference type="InterPro" id="IPR057335">
    <property type="entry name" value="Beta-barrel_SelB"/>
</dbReference>
<evidence type="ECO:0000313" key="10">
    <source>
        <dbReference type="EMBL" id="HEN42168.1"/>
    </source>
</evidence>
<dbReference type="InterPro" id="IPR031157">
    <property type="entry name" value="G_TR_CS"/>
</dbReference>
<proteinExistence type="predicted"/>
<dbReference type="InterPro" id="IPR004161">
    <property type="entry name" value="EFTu-like_2"/>
</dbReference>
<keyword evidence="3" id="KW-0963">Cytoplasm</keyword>
<keyword evidence="4" id="KW-0547">Nucleotide-binding</keyword>
<dbReference type="CDD" id="cd03696">
    <property type="entry name" value="SelB_II"/>
    <property type="match status" value="1"/>
</dbReference>
<dbReference type="Pfam" id="PF25461">
    <property type="entry name" value="Beta-barrel_SelB"/>
    <property type="match status" value="1"/>
</dbReference>
<accession>A0A831U476</accession>
<dbReference type="SUPFAM" id="SSF52540">
    <property type="entry name" value="P-loop containing nucleoside triphosphate hydrolases"/>
    <property type="match status" value="1"/>
</dbReference>
<dbReference type="InterPro" id="IPR015190">
    <property type="entry name" value="Elong_fac_SelB-wing-hlx_typ-2"/>
</dbReference>
<comment type="subcellular location">
    <subcellularLocation>
        <location evidence="1">Cytoplasm</location>
    </subcellularLocation>
</comment>
<keyword evidence="10" id="KW-0251">Elongation factor</keyword>
<evidence type="ECO:0000256" key="3">
    <source>
        <dbReference type="ARBA" id="ARBA00022490"/>
    </source>
</evidence>
<dbReference type="SUPFAM" id="SSF50447">
    <property type="entry name" value="Translation proteins"/>
    <property type="match status" value="1"/>
</dbReference>
<dbReference type="Pfam" id="PF00009">
    <property type="entry name" value="GTP_EFTU"/>
    <property type="match status" value="1"/>
</dbReference>
<evidence type="ECO:0000256" key="7">
    <source>
        <dbReference type="ARBA" id="ARBA00025526"/>
    </source>
</evidence>
<dbReference type="Pfam" id="PF09106">
    <property type="entry name" value="WHD_2nd_SelB"/>
    <property type="match status" value="1"/>
</dbReference>
<evidence type="ECO:0000256" key="4">
    <source>
        <dbReference type="ARBA" id="ARBA00022741"/>
    </source>
</evidence>
<dbReference type="InterPro" id="IPR009000">
    <property type="entry name" value="Transl_B-barrel_sf"/>
</dbReference>
<dbReference type="InterPro" id="IPR036388">
    <property type="entry name" value="WH-like_DNA-bd_sf"/>
</dbReference>
<dbReference type="Pfam" id="PF09107">
    <property type="entry name" value="WHD_3rd_SelB"/>
    <property type="match status" value="1"/>
</dbReference>
<keyword evidence="5" id="KW-0648">Protein biosynthesis</keyword>
<keyword evidence="6" id="KW-0342">GTP-binding</keyword>
<dbReference type="InterPro" id="IPR009001">
    <property type="entry name" value="Transl_elong_EF1A/Init_IF2_C"/>
</dbReference>
<dbReference type="NCBIfam" id="TIGR00475">
    <property type="entry name" value="selB"/>
    <property type="match status" value="1"/>
</dbReference>
<dbReference type="InterPro" id="IPR036390">
    <property type="entry name" value="WH_DNA-bd_sf"/>
</dbReference>
<dbReference type="CDD" id="cd04171">
    <property type="entry name" value="SelB"/>
    <property type="match status" value="1"/>
</dbReference>
<evidence type="ECO:0000256" key="2">
    <source>
        <dbReference type="ARBA" id="ARBA00015953"/>
    </source>
</evidence>
<dbReference type="PANTHER" id="PTHR43721">
    <property type="entry name" value="ELONGATION FACTOR TU-RELATED"/>
    <property type="match status" value="1"/>
</dbReference>
<dbReference type="Gene3D" id="2.40.30.10">
    <property type="entry name" value="Translation factors"/>
    <property type="match status" value="1"/>
</dbReference>
<evidence type="ECO:0000259" key="9">
    <source>
        <dbReference type="PROSITE" id="PS51722"/>
    </source>
</evidence>
<dbReference type="NCBIfam" id="TIGR00231">
    <property type="entry name" value="small_GTP"/>
    <property type="match status" value="1"/>
</dbReference>
<dbReference type="SUPFAM" id="SSF46785">
    <property type="entry name" value="Winged helix' DNA-binding domain"/>
    <property type="match status" value="3"/>
</dbReference>
<dbReference type="PANTHER" id="PTHR43721:SF22">
    <property type="entry name" value="ELONGATION FACTOR TU, MITOCHONDRIAL"/>
    <property type="match status" value="1"/>
</dbReference>
<dbReference type="Pfam" id="PF03144">
    <property type="entry name" value="GTP_EFTU_D2"/>
    <property type="match status" value="1"/>
</dbReference>
<comment type="caution">
    <text evidence="10">The sequence shown here is derived from an EMBL/GenBank/DDBJ whole genome shotgun (WGS) entry which is preliminary data.</text>
</comment>
<dbReference type="InterPro" id="IPR005225">
    <property type="entry name" value="Small_GTP-bd"/>
</dbReference>
<evidence type="ECO:0000256" key="5">
    <source>
        <dbReference type="ARBA" id="ARBA00022917"/>
    </source>
</evidence>
<dbReference type="InterPro" id="IPR027417">
    <property type="entry name" value="P-loop_NTPase"/>
</dbReference>
<comment type="function">
    <text evidence="7">Translation factor necessary for the incorporation of selenocysteine into proteins. It probably replaces EF-Tu for the insertion of selenocysteine directed by the UGA codon. SelB binds GTP and GDP.</text>
</comment>
<organism evidence="10">
    <name type="scientific">Geobacter metallireducens</name>
    <dbReference type="NCBI Taxonomy" id="28232"/>
    <lineage>
        <taxon>Bacteria</taxon>
        <taxon>Pseudomonadati</taxon>
        <taxon>Thermodesulfobacteriota</taxon>
        <taxon>Desulfuromonadia</taxon>
        <taxon>Geobacterales</taxon>
        <taxon>Geobacteraceae</taxon>
        <taxon>Geobacter</taxon>
    </lineage>
</organism>
<dbReference type="EMBL" id="DSOV01000032">
    <property type="protein sequence ID" value="HEN42168.1"/>
    <property type="molecule type" value="Genomic_DNA"/>
</dbReference>
<dbReference type="AlphaFoldDB" id="A0A831U476"/>
<dbReference type="CDD" id="cd15491">
    <property type="entry name" value="selB_III"/>
    <property type="match status" value="1"/>
</dbReference>
<dbReference type="Gene3D" id="3.40.50.300">
    <property type="entry name" value="P-loop containing nucleotide triphosphate hydrolases"/>
    <property type="match status" value="1"/>
</dbReference>